<dbReference type="OrthoDB" id="5569250at2759"/>
<protein>
    <recommendedName>
        <fullName evidence="2">Fungal-type protein kinase domain-containing protein</fullName>
    </recommendedName>
</protein>
<dbReference type="Proteomes" id="UP000186601">
    <property type="component" value="Unassembled WGS sequence"/>
</dbReference>
<feature type="compositionally biased region" description="Low complexity" evidence="1">
    <location>
        <begin position="301"/>
        <end position="310"/>
    </location>
</feature>
<organism evidence="3 4">
    <name type="scientific">Hermanssonia centrifuga</name>
    <dbReference type="NCBI Taxonomy" id="98765"/>
    <lineage>
        <taxon>Eukaryota</taxon>
        <taxon>Fungi</taxon>
        <taxon>Dikarya</taxon>
        <taxon>Basidiomycota</taxon>
        <taxon>Agaricomycotina</taxon>
        <taxon>Agaricomycetes</taxon>
        <taxon>Polyporales</taxon>
        <taxon>Meruliaceae</taxon>
        <taxon>Hermanssonia</taxon>
    </lineage>
</organism>
<feature type="non-terminal residue" evidence="3">
    <location>
        <position position="567"/>
    </location>
</feature>
<gene>
    <name evidence="3" type="ORF">PHLCEN_2v9776</name>
</gene>
<feature type="compositionally biased region" description="Polar residues" evidence="1">
    <location>
        <begin position="242"/>
        <end position="254"/>
    </location>
</feature>
<reference evidence="3 4" key="1">
    <citation type="submission" date="2018-02" db="EMBL/GenBank/DDBJ databases">
        <title>Genome sequence of the basidiomycete white-rot fungus Phlebia centrifuga.</title>
        <authorList>
            <person name="Granchi Z."/>
            <person name="Peng M."/>
            <person name="de Vries R.P."/>
            <person name="Hilden K."/>
            <person name="Makela M.R."/>
            <person name="Grigoriev I."/>
            <person name="Riley R."/>
        </authorList>
    </citation>
    <scope>NUCLEOTIDE SEQUENCE [LARGE SCALE GENOMIC DNA]</scope>
    <source>
        <strain evidence="3 4">FBCC195</strain>
    </source>
</reference>
<proteinExistence type="predicted"/>
<sequence length="567" mass="63942">MPPVLETTKALLPEDPTELVFEPGLHRRAEGSYPTVNMSSTLTTTHTISCVHPYIKEDLKYSTQEIPYSRWLNAIFGLSPQKVDAWVAHIIKFKWFRDEIIQEALYDYSMAGREHALYDPFVCLAKRILELARATKLPELDGTFPIHDIELVSTYKKPVRTIPEHEGLGAQRTPDLLLLRAVHAKKLLPEGKKTAPGIRWADILAFFEVKYSATDRAGLVSIFKNAVENRGMKFPPTFKPTKAQQSPGPSTITSSREDGLGGVHTDATHDSNSEESSSEAETPSRNETQRSRTATKRARSSKSPSTTSRGTRSKKSSSSQESVDGRVQAGGYALEVMSCSYGTRLFCLGNIIKDDKMSMWYYDASGYIRTRETLSIFEDFEKAAAVIVAYASCTPSQFGAMPSIIKPPSSTPYPRSFPPASLQGHTLDMKHPETSENIHVTLEDPIFAQYVLVGRRTFLYGIRTSPPIQRKKLIIKFSYQICGRQAEQELVKKAHLAGVEHLPEIHLWEDLWQMSDGIRKLFYEDDKGLPFQDRTLRAIVYTRYSPLRELFSKSCEFLPLMVDQMLD</sequence>
<evidence type="ECO:0000313" key="4">
    <source>
        <dbReference type="Proteomes" id="UP000186601"/>
    </source>
</evidence>
<dbReference type="InterPro" id="IPR040976">
    <property type="entry name" value="Pkinase_fungal"/>
</dbReference>
<evidence type="ECO:0000259" key="2">
    <source>
        <dbReference type="Pfam" id="PF17667"/>
    </source>
</evidence>
<keyword evidence="4" id="KW-1185">Reference proteome</keyword>
<feature type="domain" description="Fungal-type protein kinase" evidence="2">
    <location>
        <begin position="313"/>
        <end position="510"/>
    </location>
</feature>
<evidence type="ECO:0000313" key="3">
    <source>
        <dbReference type="EMBL" id="PSR74519.1"/>
    </source>
</evidence>
<name>A0A2R6NQL2_9APHY</name>
<feature type="region of interest" description="Disordered" evidence="1">
    <location>
        <begin position="234"/>
        <end position="325"/>
    </location>
</feature>
<dbReference type="EMBL" id="MLYV02000977">
    <property type="protein sequence ID" value="PSR74519.1"/>
    <property type="molecule type" value="Genomic_DNA"/>
</dbReference>
<comment type="caution">
    <text evidence="3">The sequence shown here is derived from an EMBL/GenBank/DDBJ whole genome shotgun (WGS) entry which is preliminary data.</text>
</comment>
<accession>A0A2R6NQL2</accession>
<dbReference type="Pfam" id="PF17667">
    <property type="entry name" value="Pkinase_fungal"/>
    <property type="match status" value="1"/>
</dbReference>
<dbReference type="AlphaFoldDB" id="A0A2R6NQL2"/>
<evidence type="ECO:0000256" key="1">
    <source>
        <dbReference type="SAM" id="MobiDB-lite"/>
    </source>
</evidence>